<dbReference type="Proteomes" id="UP000798488">
    <property type="component" value="Unassembled WGS sequence"/>
</dbReference>
<dbReference type="RefSeq" id="WP_161822328.1">
    <property type="nucleotide sequence ID" value="NZ_LSRS01000004.1"/>
</dbReference>
<comment type="caution">
    <text evidence="3">The sequence shown here is derived from an EMBL/GenBank/DDBJ whole genome shotgun (WGS) entry which is preliminary data.</text>
</comment>
<proteinExistence type="inferred from homology"/>
<evidence type="ECO:0008006" key="5">
    <source>
        <dbReference type="Google" id="ProtNLM"/>
    </source>
</evidence>
<comment type="similarity">
    <text evidence="1">Belongs to the UPF0749 family.</text>
</comment>
<evidence type="ECO:0000256" key="1">
    <source>
        <dbReference type="ARBA" id="ARBA00009108"/>
    </source>
</evidence>
<dbReference type="AlphaFoldDB" id="A0A9D2WPN4"/>
<dbReference type="InterPro" id="IPR010273">
    <property type="entry name" value="DUF881"/>
</dbReference>
<dbReference type="EMBL" id="LSRS01000004">
    <property type="protein sequence ID" value="KAF1084830.1"/>
    <property type="molecule type" value="Genomic_DNA"/>
</dbReference>
<keyword evidence="2" id="KW-0175">Coiled coil</keyword>
<accession>A0A9D2WPN4</accession>
<keyword evidence="4" id="KW-1185">Reference proteome</keyword>
<dbReference type="Gene3D" id="3.30.70.1880">
    <property type="entry name" value="Protein of unknown function DUF881"/>
    <property type="match status" value="1"/>
</dbReference>
<organism evidence="3 4">
    <name type="scientific">Sporotomaculum syntrophicum</name>
    <dbReference type="NCBI Taxonomy" id="182264"/>
    <lineage>
        <taxon>Bacteria</taxon>
        <taxon>Bacillati</taxon>
        <taxon>Bacillota</taxon>
        <taxon>Clostridia</taxon>
        <taxon>Eubacteriales</taxon>
        <taxon>Desulfallaceae</taxon>
        <taxon>Sporotomaculum</taxon>
    </lineage>
</organism>
<reference evidence="3" key="1">
    <citation type="submission" date="2016-02" db="EMBL/GenBank/DDBJ databases">
        <title>Draft Genome Sequence of Sporotomaculum syntrophicum Strain FB, a Syntrophic Benzoate Degrader.</title>
        <authorList>
            <person name="Nobu M.K."/>
            <person name="Narihiro T."/>
            <person name="Qiu Y.-L."/>
            <person name="Ohashi A."/>
            <person name="Liu W.-T."/>
            <person name="Yuji S."/>
        </authorList>
    </citation>
    <scope>NUCLEOTIDE SEQUENCE</scope>
    <source>
        <strain evidence="3">FB</strain>
    </source>
</reference>
<gene>
    <name evidence="3" type="ORF">SPSYN_02000</name>
</gene>
<sequence length="225" mass="24804">MPQKTSMYISIMLVAAVLGLMLSLQFRAVNRASSGISIDRAQEVTAELKRINQDKEDLSKEINDLTSKLNQVKQGQAEAVAALQSELNKVRMNAGLITVSGSGIELVLDKPDNTEDTQIPPELMVIQDEYLLSALNELWGAGAEAISINGQRIIATTEIRQAGSFININLNRVVPPYQILAIGNPQELMNTLEMTGGLQEYWRDLGIKVTIEKHEDLTLPAYVKK</sequence>
<feature type="coiled-coil region" evidence="2">
    <location>
        <begin position="41"/>
        <end position="75"/>
    </location>
</feature>
<dbReference type="Pfam" id="PF05949">
    <property type="entry name" value="DUF881"/>
    <property type="match status" value="1"/>
</dbReference>
<evidence type="ECO:0000313" key="3">
    <source>
        <dbReference type="EMBL" id="KAF1084830.1"/>
    </source>
</evidence>
<name>A0A9D2WPN4_9FIRM</name>
<evidence type="ECO:0000256" key="2">
    <source>
        <dbReference type="SAM" id="Coils"/>
    </source>
</evidence>
<protein>
    <recommendedName>
        <fullName evidence="5">DUF881 domain-containing protein</fullName>
    </recommendedName>
</protein>
<dbReference type="OrthoDB" id="9776196at2"/>
<evidence type="ECO:0000313" key="4">
    <source>
        <dbReference type="Proteomes" id="UP000798488"/>
    </source>
</evidence>
<dbReference type="PANTHER" id="PTHR37313">
    <property type="entry name" value="UPF0749 PROTEIN RV1825"/>
    <property type="match status" value="1"/>
</dbReference>
<dbReference type="PANTHER" id="PTHR37313:SF2">
    <property type="entry name" value="UPF0749 PROTEIN YLXX"/>
    <property type="match status" value="1"/>
</dbReference>